<comment type="caution">
    <text evidence="2">The sequence shown here is derived from an EMBL/GenBank/DDBJ whole genome shotgun (WGS) entry which is preliminary data.</text>
</comment>
<dbReference type="Proteomes" id="UP000246121">
    <property type="component" value="Unassembled WGS sequence"/>
</dbReference>
<dbReference type="AlphaFoldDB" id="A0A2V2V5A6"/>
<dbReference type="VEuPathDB" id="TriTrypDB:ECC02_005036"/>
<evidence type="ECO:0000313" key="3">
    <source>
        <dbReference type="Proteomes" id="UP000246121"/>
    </source>
</evidence>
<evidence type="ECO:0000256" key="1">
    <source>
        <dbReference type="SAM" id="MobiDB-lite"/>
    </source>
</evidence>
<dbReference type="VEuPathDB" id="TriTrypDB:TcG_05022"/>
<dbReference type="VEuPathDB" id="TriTrypDB:TcCL_ESM03015"/>
<dbReference type="VEuPathDB" id="TriTrypDB:C3747_101g27"/>
<dbReference type="VEuPathDB" id="TriTrypDB:C4B63_52g54"/>
<feature type="region of interest" description="Disordered" evidence="1">
    <location>
        <begin position="140"/>
        <end position="426"/>
    </location>
</feature>
<feature type="compositionally biased region" description="Basic and acidic residues" evidence="1">
    <location>
        <begin position="305"/>
        <end position="419"/>
    </location>
</feature>
<dbReference type="VEuPathDB" id="TriTrypDB:TCDM_05404"/>
<dbReference type="VEuPathDB" id="TriTrypDB:BCY84_20280"/>
<gene>
    <name evidence="2" type="ORF">C4B63_52g54</name>
</gene>
<accession>A0A2V2V5A6</accession>
<name>A0A2V2V5A6_TRYCR</name>
<feature type="region of interest" description="Disordered" evidence="1">
    <location>
        <begin position="45"/>
        <end position="71"/>
    </location>
</feature>
<dbReference type="EMBL" id="PRFA01000052">
    <property type="protein sequence ID" value="PWU90248.1"/>
    <property type="molecule type" value="Genomic_DNA"/>
</dbReference>
<sequence length="426" mass="46264">MDLDAFLNKKSKKLAGGKKKAKTGELSEKERAELGLDVFGGLDSAPSITPEATRAGSGHVPSNEGTVASPIDNRVSGVVTLSSSAPVEAVATDAVEEDDRDHTEVVMQVVKTSEKKVKGWDDVKPASASVGDLLAKAAEKSGPRRFVARGKDESTGPLGRGANLSSSDLPTLEEVVSGNAKKTESSPASPLETAGAKTAVSSGVYQPPTEKPSMNADVPSTNKTEGTPISPTDTIAGAYKPPTDRPSAGAYKPPTDRPSAGAYKPPTDRPSAGTYKPPTEKPSMNADVPSTNKTEERRFRPRKTLRLEHTSRPQTGHRLEHTSRPRIGHRLERTSRPRIGHRLEHTSRPRIGHRLERTSRPRIGHRLEHTSRPQTGHRLEHTSHPRIGHRLEHTSHPRTGHRLEHTSHPRTGHRLEHTSHPRKSRL</sequence>
<organism evidence="2 3">
    <name type="scientific">Trypanosoma cruzi</name>
    <dbReference type="NCBI Taxonomy" id="5693"/>
    <lineage>
        <taxon>Eukaryota</taxon>
        <taxon>Discoba</taxon>
        <taxon>Euglenozoa</taxon>
        <taxon>Kinetoplastea</taxon>
        <taxon>Metakinetoplastina</taxon>
        <taxon>Trypanosomatida</taxon>
        <taxon>Trypanosomatidae</taxon>
        <taxon>Trypanosoma</taxon>
        <taxon>Schizotrypanum</taxon>
    </lineage>
</organism>
<dbReference type="VEuPathDB" id="TriTrypDB:C3747_35g65"/>
<evidence type="ECO:0000313" key="2">
    <source>
        <dbReference type="EMBL" id="PWU90248.1"/>
    </source>
</evidence>
<reference evidence="2 3" key="1">
    <citation type="journal article" date="2018" name="Microb. Genom.">
        <title>Expanding an expanded genome: long-read sequencing of Trypanosoma cruzi.</title>
        <authorList>
            <person name="Berna L."/>
            <person name="Rodriguez M."/>
            <person name="Chiribao M.L."/>
            <person name="Parodi-Talice A."/>
            <person name="Pita S."/>
            <person name="Rijo G."/>
            <person name="Alvarez-Valin F."/>
            <person name="Robello C."/>
        </authorList>
    </citation>
    <scope>NUCLEOTIDE SEQUENCE [LARGE SCALE GENOMIC DNA]</scope>
    <source>
        <strain evidence="2 3">Dm28c</strain>
    </source>
</reference>
<protein>
    <submittedName>
        <fullName evidence="2">Uncharacterized protein</fullName>
    </submittedName>
</protein>
<feature type="compositionally biased region" description="Polar residues" evidence="1">
    <location>
        <begin position="218"/>
        <end position="233"/>
    </location>
</feature>
<dbReference type="VEuPathDB" id="TriTrypDB:TcCLB.511245.210"/>
<proteinExistence type="predicted"/>
<dbReference type="VEuPathDB" id="TriTrypDB:TcBrA4_0133600"/>
<dbReference type="VEuPathDB" id="TriTrypDB:TcCLB.510989.60"/>